<proteinExistence type="predicted"/>
<organism evidence="1 2">
    <name type="scientific">Candidatus Desantisbacteria bacterium CG1_02_38_46</name>
    <dbReference type="NCBI Taxonomy" id="1817893"/>
    <lineage>
        <taxon>Bacteria</taxon>
        <taxon>Candidatus Desantisiibacteriota</taxon>
    </lineage>
</organism>
<dbReference type="EMBL" id="MNUO01000106">
    <property type="protein sequence ID" value="OIN96271.1"/>
    <property type="molecule type" value="Genomic_DNA"/>
</dbReference>
<dbReference type="STRING" id="1817893.AUJ66_06910"/>
<name>A0A1J4SAB3_9BACT</name>
<protein>
    <recommendedName>
        <fullName evidence="3">DUF1302 domain-containing protein</fullName>
    </recommendedName>
</protein>
<sequence length="432" mass="48422">MKKLVLVVCLLMAGRVWALDLNGYLKTDWRMRVDGSGQFTYNENDFDLKLKSALGSGASAFADLELKNIGFSTTTNLYSLSLYDKTRVGPWTLELKEGYLDLTGFLLKGLDLRIGKQRLTWGTADRLNPTDNINPLDFSDITDLGKRLGTNSIKATYYLGDCYFQGVYVPVFVPAVLPSDYQSMYPFPAGIPLSDTLVLPTTNFTNSMFALKAGGRIFGFDSSISYFYGFDNIPAQKELTYVMPTGTLAGLGVKLEYPKIQTIGLDAAGSIGDVGIWAEIGYTIPEKFDTIAYIISPLPSSNTGTLLQNPYTKFTIGADYTFPVVGIYANIQYCHGFFDERANDIRDYLVAEVERKFFSDKLKIALAGFLEMDFRGGAHFFPSFAFYPEISYYPFEATEILLGAYFLDSWENGKFYLSRTSDEMYLKIKYSF</sequence>
<gene>
    <name evidence="1" type="ORF">AUJ66_06910</name>
</gene>
<accession>A0A1J4SAB3</accession>
<evidence type="ECO:0000313" key="2">
    <source>
        <dbReference type="Proteomes" id="UP000182278"/>
    </source>
</evidence>
<dbReference type="Proteomes" id="UP000182278">
    <property type="component" value="Unassembled WGS sequence"/>
</dbReference>
<evidence type="ECO:0008006" key="3">
    <source>
        <dbReference type="Google" id="ProtNLM"/>
    </source>
</evidence>
<dbReference type="AlphaFoldDB" id="A0A1J4SAB3"/>
<evidence type="ECO:0000313" key="1">
    <source>
        <dbReference type="EMBL" id="OIN96271.1"/>
    </source>
</evidence>
<comment type="caution">
    <text evidence="1">The sequence shown here is derived from an EMBL/GenBank/DDBJ whole genome shotgun (WGS) entry which is preliminary data.</text>
</comment>
<reference evidence="1 2" key="1">
    <citation type="journal article" date="2016" name="Environ. Microbiol.">
        <title>Genomic resolution of a cold subsurface aquifer community provides metabolic insights for novel microbes adapted to high CO concentrations.</title>
        <authorList>
            <person name="Probst A.J."/>
            <person name="Castelle C.J."/>
            <person name="Singh A."/>
            <person name="Brown C.T."/>
            <person name="Anantharaman K."/>
            <person name="Sharon I."/>
            <person name="Hug L.A."/>
            <person name="Burstein D."/>
            <person name="Emerson J.B."/>
            <person name="Thomas B.C."/>
            <person name="Banfield J.F."/>
        </authorList>
    </citation>
    <scope>NUCLEOTIDE SEQUENCE [LARGE SCALE GENOMIC DNA]</scope>
    <source>
        <strain evidence="1">CG1_02_38_46</strain>
    </source>
</reference>